<evidence type="ECO:0000259" key="1">
    <source>
        <dbReference type="Pfam" id="PF02954"/>
    </source>
</evidence>
<feature type="domain" description="DNA binding HTH" evidence="1">
    <location>
        <begin position="20"/>
        <end position="55"/>
    </location>
</feature>
<protein>
    <recommendedName>
        <fullName evidence="1">DNA binding HTH domain-containing protein</fullName>
    </recommendedName>
</protein>
<dbReference type="Proteomes" id="UP000320781">
    <property type="component" value="Unassembled WGS sequence"/>
</dbReference>
<dbReference type="EMBL" id="SOKU01000140">
    <property type="protein sequence ID" value="TES86022.1"/>
    <property type="molecule type" value="Genomic_DNA"/>
</dbReference>
<sequence>MSQRSDHSATILVIDDEPGVEREIITEVKKRVSLNQSELAKFLGIDPKTLRSKVK</sequence>
<dbReference type="InterPro" id="IPR002197">
    <property type="entry name" value="HTH_Fis"/>
</dbReference>
<dbReference type="AlphaFoldDB" id="A0A523QK49"/>
<name>A0A523QK49_UNCAE</name>
<organism evidence="2 3">
    <name type="scientific">Aerophobetes bacterium</name>
    <dbReference type="NCBI Taxonomy" id="2030807"/>
    <lineage>
        <taxon>Bacteria</taxon>
        <taxon>Candidatus Aerophobota</taxon>
    </lineage>
</organism>
<gene>
    <name evidence="2" type="ORF">E3J95_03025</name>
</gene>
<dbReference type="Gene3D" id="1.10.10.60">
    <property type="entry name" value="Homeodomain-like"/>
    <property type="match status" value="1"/>
</dbReference>
<dbReference type="GO" id="GO:0043565">
    <property type="term" value="F:sequence-specific DNA binding"/>
    <property type="evidence" value="ECO:0007669"/>
    <property type="project" value="InterPro"/>
</dbReference>
<proteinExistence type="predicted"/>
<evidence type="ECO:0000313" key="3">
    <source>
        <dbReference type="Proteomes" id="UP000320781"/>
    </source>
</evidence>
<reference evidence="2 3" key="1">
    <citation type="submission" date="2019-03" db="EMBL/GenBank/DDBJ databases">
        <title>Metabolic potential of uncultured bacteria and archaea associated with petroleum seepage in deep-sea sediments.</title>
        <authorList>
            <person name="Dong X."/>
            <person name="Hubert C."/>
        </authorList>
    </citation>
    <scope>NUCLEOTIDE SEQUENCE [LARGE SCALE GENOMIC DNA]</scope>
    <source>
        <strain evidence="2">E44_bin92</strain>
    </source>
</reference>
<accession>A0A523QK49</accession>
<dbReference type="Pfam" id="PF02954">
    <property type="entry name" value="HTH_8"/>
    <property type="match status" value="1"/>
</dbReference>
<comment type="caution">
    <text evidence="2">The sequence shown here is derived from an EMBL/GenBank/DDBJ whole genome shotgun (WGS) entry which is preliminary data.</text>
</comment>
<dbReference type="SUPFAM" id="SSF46689">
    <property type="entry name" value="Homeodomain-like"/>
    <property type="match status" value="1"/>
</dbReference>
<evidence type="ECO:0000313" key="2">
    <source>
        <dbReference type="EMBL" id="TES86022.1"/>
    </source>
</evidence>
<dbReference type="InterPro" id="IPR009057">
    <property type="entry name" value="Homeodomain-like_sf"/>
</dbReference>